<comment type="caution">
    <text evidence="2">The sequence shown here is derived from an EMBL/GenBank/DDBJ whole genome shotgun (WGS) entry which is preliminary data.</text>
</comment>
<evidence type="ECO:0000313" key="2">
    <source>
        <dbReference type="EMBL" id="KAK9391980.1"/>
    </source>
</evidence>
<name>A0AAW1AQB5_CROAD</name>
<accession>A0AAW1AQB5</accession>
<sequence>MVAWLSTAFTAWSMSRGQWVFIATISALKLAILLGAAGPGHHHLGRTMVAIAEMFFVVFNLLSLSLGYFGPKGRIIYVLPERNTVAFFQAAIQGYSMDQG</sequence>
<keyword evidence="1" id="KW-1133">Transmembrane helix</keyword>
<evidence type="ECO:0000256" key="1">
    <source>
        <dbReference type="SAM" id="Phobius"/>
    </source>
</evidence>
<keyword evidence="3" id="KW-1185">Reference proteome</keyword>
<feature type="transmembrane region" description="Helical" evidence="1">
    <location>
        <begin position="19"/>
        <end position="37"/>
    </location>
</feature>
<dbReference type="Proteomes" id="UP001474421">
    <property type="component" value="Unassembled WGS sequence"/>
</dbReference>
<organism evidence="2 3">
    <name type="scientific">Crotalus adamanteus</name>
    <name type="common">Eastern diamondback rattlesnake</name>
    <dbReference type="NCBI Taxonomy" id="8729"/>
    <lineage>
        <taxon>Eukaryota</taxon>
        <taxon>Metazoa</taxon>
        <taxon>Chordata</taxon>
        <taxon>Craniata</taxon>
        <taxon>Vertebrata</taxon>
        <taxon>Euteleostomi</taxon>
        <taxon>Lepidosauria</taxon>
        <taxon>Squamata</taxon>
        <taxon>Bifurcata</taxon>
        <taxon>Unidentata</taxon>
        <taxon>Episquamata</taxon>
        <taxon>Toxicofera</taxon>
        <taxon>Serpentes</taxon>
        <taxon>Colubroidea</taxon>
        <taxon>Viperidae</taxon>
        <taxon>Crotalinae</taxon>
        <taxon>Crotalus</taxon>
    </lineage>
</organism>
<protein>
    <submittedName>
        <fullName evidence="2">Taste receptor type 1 member 2</fullName>
    </submittedName>
</protein>
<dbReference type="AlphaFoldDB" id="A0AAW1AQB5"/>
<keyword evidence="2" id="KW-0675">Receptor</keyword>
<feature type="transmembrane region" description="Helical" evidence="1">
    <location>
        <begin position="49"/>
        <end position="69"/>
    </location>
</feature>
<reference evidence="2 3" key="1">
    <citation type="journal article" date="2024" name="Proc. Natl. Acad. Sci. U.S.A.">
        <title>The genetic regulatory architecture and epigenomic basis for age-related changes in rattlesnake venom.</title>
        <authorList>
            <person name="Hogan M.P."/>
            <person name="Holding M.L."/>
            <person name="Nystrom G.S."/>
            <person name="Colston T.J."/>
            <person name="Bartlett D.A."/>
            <person name="Mason A.J."/>
            <person name="Ellsworth S.A."/>
            <person name="Rautsaw R.M."/>
            <person name="Lawrence K.C."/>
            <person name="Strickland J.L."/>
            <person name="He B."/>
            <person name="Fraser P."/>
            <person name="Margres M.J."/>
            <person name="Gilbert D.M."/>
            <person name="Gibbs H.L."/>
            <person name="Parkinson C.L."/>
            <person name="Rokyta D.R."/>
        </authorList>
    </citation>
    <scope>NUCLEOTIDE SEQUENCE [LARGE SCALE GENOMIC DNA]</scope>
    <source>
        <strain evidence="2">DRR0105</strain>
    </source>
</reference>
<keyword evidence="1" id="KW-0472">Membrane</keyword>
<gene>
    <name evidence="2" type="ORF">NXF25_017567</name>
</gene>
<keyword evidence="1" id="KW-0812">Transmembrane</keyword>
<dbReference type="EMBL" id="JAOTOJ010000017">
    <property type="protein sequence ID" value="KAK9391980.1"/>
    <property type="molecule type" value="Genomic_DNA"/>
</dbReference>
<evidence type="ECO:0000313" key="3">
    <source>
        <dbReference type="Proteomes" id="UP001474421"/>
    </source>
</evidence>
<proteinExistence type="predicted"/>